<dbReference type="GO" id="GO:0003700">
    <property type="term" value="F:DNA-binding transcription factor activity"/>
    <property type="evidence" value="ECO:0007669"/>
    <property type="project" value="TreeGrafter"/>
</dbReference>
<evidence type="ECO:0000256" key="3">
    <source>
        <dbReference type="ARBA" id="ARBA00023163"/>
    </source>
</evidence>
<evidence type="ECO:0000313" key="6">
    <source>
        <dbReference type="Proteomes" id="UP000175973"/>
    </source>
</evidence>
<evidence type="ECO:0000256" key="2">
    <source>
        <dbReference type="ARBA" id="ARBA00023125"/>
    </source>
</evidence>
<dbReference type="Gene3D" id="1.10.260.40">
    <property type="entry name" value="lambda repressor-like DNA-binding domains"/>
    <property type="match status" value="1"/>
</dbReference>
<evidence type="ECO:0000259" key="4">
    <source>
        <dbReference type="PROSITE" id="PS50943"/>
    </source>
</evidence>
<dbReference type="PANTHER" id="PTHR46797">
    <property type="entry name" value="HTH-TYPE TRANSCRIPTIONAL REGULATOR"/>
    <property type="match status" value="1"/>
</dbReference>
<dbReference type="PANTHER" id="PTHR46797:SF23">
    <property type="entry name" value="HTH-TYPE TRANSCRIPTIONAL REGULATOR SUTR"/>
    <property type="match status" value="1"/>
</dbReference>
<organism evidence="5 6">
    <name type="scientific">Acetobacter ascendens</name>
    <dbReference type="NCBI Taxonomy" id="481146"/>
    <lineage>
        <taxon>Bacteria</taxon>
        <taxon>Pseudomonadati</taxon>
        <taxon>Pseudomonadota</taxon>
        <taxon>Alphaproteobacteria</taxon>
        <taxon>Acetobacterales</taxon>
        <taxon>Acetobacteraceae</taxon>
        <taxon>Acetobacter</taxon>
    </lineage>
</organism>
<dbReference type="REBASE" id="161546">
    <property type="entry name" value="C.Apa1590IP"/>
</dbReference>
<dbReference type="SMART" id="SM00530">
    <property type="entry name" value="HTH_XRE"/>
    <property type="match status" value="1"/>
</dbReference>
<dbReference type="EMBL" id="CP015166">
    <property type="protein sequence ID" value="AOW48001.1"/>
    <property type="molecule type" value="Genomic_DNA"/>
</dbReference>
<dbReference type="GO" id="GO:0003677">
    <property type="term" value="F:DNA binding"/>
    <property type="evidence" value="ECO:0007669"/>
    <property type="project" value="UniProtKB-KW"/>
</dbReference>
<keyword evidence="2" id="KW-0238">DNA-binding</keyword>
<evidence type="ECO:0000256" key="1">
    <source>
        <dbReference type="ARBA" id="ARBA00023015"/>
    </source>
</evidence>
<geneLocation type="plasmid" evidence="5 6">
    <name>unnamed2</name>
</geneLocation>
<proteinExistence type="predicted"/>
<keyword evidence="5" id="KW-0614">Plasmid</keyword>
<dbReference type="KEGG" id="aasc:A4S02_14310"/>
<dbReference type="SUPFAM" id="SSF47413">
    <property type="entry name" value="lambda repressor-like DNA-binding domains"/>
    <property type="match status" value="1"/>
</dbReference>
<reference evidence="6" key="1">
    <citation type="submission" date="2016-04" db="EMBL/GenBank/DDBJ databases">
        <authorList>
            <person name="Jeon C.O."/>
            <person name="Cho G.Y."/>
            <person name="Jeong H.I."/>
            <person name="Kim K.H."/>
        </authorList>
    </citation>
    <scope>NUCLEOTIDE SEQUENCE [LARGE SCALE GENOMIC DNA]</scope>
    <source>
        <strain evidence="6">LMG 1590</strain>
        <plasmid evidence="6">unnamed2</plasmid>
    </source>
</reference>
<gene>
    <name evidence="5" type="ORF">A4S02_14310</name>
</gene>
<dbReference type="Pfam" id="PF01381">
    <property type="entry name" value="HTH_3"/>
    <property type="match status" value="1"/>
</dbReference>
<dbReference type="PROSITE" id="PS50943">
    <property type="entry name" value="HTH_CROC1"/>
    <property type="match status" value="1"/>
</dbReference>
<dbReference type="Proteomes" id="UP000175973">
    <property type="component" value="Plasmid unnamed2"/>
</dbReference>
<dbReference type="InterPro" id="IPR001387">
    <property type="entry name" value="Cro/C1-type_HTH"/>
</dbReference>
<dbReference type="CDD" id="cd00093">
    <property type="entry name" value="HTH_XRE"/>
    <property type="match status" value="1"/>
</dbReference>
<dbReference type="RefSeq" id="WP_070324336.1">
    <property type="nucleotide sequence ID" value="NZ_CP015166.1"/>
</dbReference>
<dbReference type="AlphaFoldDB" id="A0A1D8R084"/>
<sequence length="81" mass="9013">MSPTKLRTPSQSLIGTLAENIRRLRNARNLSQEKLADICGLHRTYVGSVERGERNITLSSLEILAKALDVSVIDLLKPNEK</sequence>
<evidence type="ECO:0000313" key="5">
    <source>
        <dbReference type="EMBL" id="AOW48001.1"/>
    </source>
</evidence>
<dbReference type="GO" id="GO:0005829">
    <property type="term" value="C:cytosol"/>
    <property type="evidence" value="ECO:0007669"/>
    <property type="project" value="TreeGrafter"/>
</dbReference>
<accession>A0A1D8R084</accession>
<name>A0A1D8R084_9PROT</name>
<keyword evidence="1" id="KW-0805">Transcription regulation</keyword>
<dbReference type="InterPro" id="IPR010982">
    <property type="entry name" value="Lambda_DNA-bd_dom_sf"/>
</dbReference>
<dbReference type="InterPro" id="IPR050807">
    <property type="entry name" value="TransReg_Diox_bact_type"/>
</dbReference>
<keyword evidence="6" id="KW-1185">Reference proteome</keyword>
<protein>
    <submittedName>
        <fullName evidence="5">Transcriptional regulator</fullName>
    </submittedName>
</protein>
<feature type="domain" description="HTH cro/C1-type" evidence="4">
    <location>
        <begin position="21"/>
        <end position="75"/>
    </location>
</feature>
<keyword evidence="3" id="KW-0804">Transcription</keyword>